<reference evidence="1 2" key="1">
    <citation type="submission" date="2018-02" db="EMBL/GenBank/DDBJ databases">
        <title>Genome sequence of the basidiomycete white-rot fungus Phlebia centrifuga.</title>
        <authorList>
            <person name="Granchi Z."/>
            <person name="Peng M."/>
            <person name="de Vries R.P."/>
            <person name="Hilden K."/>
            <person name="Makela M.R."/>
            <person name="Grigoriev I."/>
            <person name="Riley R."/>
        </authorList>
    </citation>
    <scope>NUCLEOTIDE SEQUENCE [LARGE SCALE GENOMIC DNA]</scope>
    <source>
        <strain evidence="1 2">FBCC195</strain>
    </source>
</reference>
<dbReference type="Proteomes" id="UP000186601">
    <property type="component" value="Unassembled WGS sequence"/>
</dbReference>
<proteinExistence type="predicted"/>
<name>A0A2R6NTI9_9APHY</name>
<organism evidence="1 2">
    <name type="scientific">Hermanssonia centrifuga</name>
    <dbReference type="NCBI Taxonomy" id="98765"/>
    <lineage>
        <taxon>Eukaryota</taxon>
        <taxon>Fungi</taxon>
        <taxon>Dikarya</taxon>
        <taxon>Basidiomycota</taxon>
        <taxon>Agaricomycotina</taxon>
        <taxon>Agaricomycetes</taxon>
        <taxon>Polyporales</taxon>
        <taxon>Meruliaceae</taxon>
        <taxon>Hermanssonia</taxon>
    </lineage>
</organism>
<dbReference type="EMBL" id="MLYV02000850">
    <property type="protein sequence ID" value="PSR76317.1"/>
    <property type="molecule type" value="Genomic_DNA"/>
</dbReference>
<sequence length="262" mass="30640">MSLRSFYSRLTNSRTLRLQKHYFPSVQDLMRLVGTLRSLEDLHLSYISWGRQPVNQPAIRISFLLACLNAEQCQEQWIMVWMLTASYPRALPTARIRHYPRPALEEHQQVCVAGIVRAFCQKDNKVKFEWTYDSSGQSWHLTVENVEANHEPGSVSLRRLNFRLVRRGPDENASIVQVDTMTFDLAPSPSSLYPFSEEAIKAFLSYRWDEVDSLLSPLQWRSIVIRYNDCFQSIDDPEIIHKISKSSVWKARRRTYEFYSSA</sequence>
<keyword evidence="2" id="KW-1185">Reference proteome</keyword>
<gene>
    <name evidence="1" type="ORF">PHLCEN_2v8549</name>
</gene>
<evidence type="ECO:0000313" key="1">
    <source>
        <dbReference type="EMBL" id="PSR76317.1"/>
    </source>
</evidence>
<comment type="caution">
    <text evidence="1">The sequence shown here is derived from an EMBL/GenBank/DDBJ whole genome shotgun (WGS) entry which is preliminary data.</text>
</comment>
<dbReference type="AlphaFoldDB" id="A0A2R6NTI9"/>
<evidence type="ECO:0000313" key="2">
    <source>
        <dbReference type="Proteomes" id="UP000186601"/>
    </source>
</evidence>
<protein>
    <submittedName>
        <fullName evidence="1">Uncharacterized protein</fullName>
    </submittedName>
</protein>
<accession>A0A2R6NTI9</accession>